<dbReference type="KEGG" id="aaco:K1I37_20725"/>
<feature type="domain" description="Regulatory protein YycH" evidence="1">
    <location>
        <begin position="8"/>
        <end position="410"/>
    </location>
</feature>
<accession>T0BQP6</accession>
<dbReference type="STRING" id="1356854.N007_06765"/>
<organism evidence="2 3">
    <name type="scientific">Alicyclobacillus acidoterrestris (strain ATCC 49025 / DSM 3922 / CIP 106132 / NCIMB 13137 / GD3B)</name>
    <dbReference type="NCBI Taxonomy" id="1356854"/>
    <lineage>
        <taxon>Bacteria</taxon>
        <taxon>Bacillati</taxon>
        <taxon>Bacillota</taxon>
        <taxon>Bacilli</taxon>
        <taxon>Bacillales</taxon>
        <taxon>Alicyclobacillaceae</taxon>
        <taxon>Alicyclobacillus</taxon>
    </lineage>
</organism>
<protein>
    <submittedName>
        <fullName evidence="2">Two-component system activity regulator YycH</fullName>
    </submittedName>
</protein>
<dbReference type="Gene3D" id="3.30.310.160">
    <property type="entry name" value="YycH protein, domain 2"/>
    <property type="match status" value="1"/>
</dbReference>
<proteinExistence type="predicted"/>
<evidence type="ECO:0000313" key="3">
    <source>
        <dbReference type="Proteomes" id="UP000829401"/>
    </source>
</evidence>
<dbReference type="InterPro" id="IPR042274">
    <property type="entry name" value="YycH/YycI_2"/>
</dbReference>
<gene>
    <name evidence="2" type="primary">yycH</name>
    <name evidence="2" type="ORF">K1I37_20725</name>
</gene>
<keyword evidence="3" id="KW-1185">Reference proteome</keyword>
<dbReference type="OrthoDB" id="2382185at2"/>
<dbReference type="Proteomes" id="UP000829401">
    <property type="component" value="Chromosome"/>
</dbReference>
<evidence type="ECO:0000313" key="2">
    <source>
        <dbReference type="EMBL" id="UNO48972.1"/>
    </source>
</evidence>
<evidence type="ECO:0000259" key="1">
    <source>
        <dbReference type="Pfam" id="PF07435"/>
    </source>
</evidence>
<dbReference type="AlphaFoldDB" id="T0BQP6"/>
<dbReference type="RefSeq" id="WP_021296390.1">
    <property type="nucleotide sequence ID" value="NZ_AURB01000128.1"/>
</dbReference>
<dbReference type="eggNOG" id="COG4863">
    <property type="taxonomic scope" value="Bacteria"/>
</dbReference>
<dbReference type="InterPro" id="IPR009996">
    <property type="entry name" value="YycH"/>
</dbReference>
<reference evidence="3" key="1">
    <citation type="journal article" date="2022" name="G3 (Bethesda)">
        <title>Unveiling the complete genome sequence of Alicyclobacillus acidoterrestris DSM 3922T, a taint-producing strain.</title>
        <authorList>
            <person name="Leonardo I.C."/>
            <person name="Barreto Crespo M.T."/>
            <person name="Gaspar F.B."/>
        </authorList>
    </citation>
    <scope>NUCLEOTIDE SEQUENCE [LARGE SCALE GENOMIC DNA]</scope>
    <source>
        <strain evidence="3">DSM 3922</strain>
    </source>
</reference>
<name>T0BQP6_ALIAG</name>
<sequence>MKPLVRTGKTVLLVALVILSIVLSYFLWSGNLKEGSEIGIVQDSPMPTETTPDVAHAVRPYRIVVQAAGGTTIANPDSSAYTNWLSALATAHALDRTTIHQLPQNVDFQVTLQFGTEVNHTLAGKWLNPFSSTIGKWSGRTIILYKSKDDTNCRVAFPVDDGMMTVKTDLPATTLWKQADKQVSAAPYDALDGTSGTSYIPRALSMSEFIYSVRQPDTLPLVHTFFVNPQAITRIQQDQNTSLWTDGSRAVLWDKQTMDLQYEDPNGTQVPLHDDALLSGIDFIHTHGGGPQSVIAFDQLGSLTVNPNAPSYVLTQYVDGFPILSNTANYNINMENGRVLEYDRPMWVLEQPVAQSAVHVLDRGQLLNKLKSLDPADTPTNLRITLGYAFVTNQSLSAQNEVQLQPVYYVTSGSGAGWMVDAQSGSLVLGSDPS</sequence>
<accession>A0A9E6ZF99</accession>
<dbReference type="EMBL" id="CP080467">
    <property type="protein sequence ID" value="UNO48972.1"/>
    <property type="molecule type" value="Genomic_DNA"/>
</dbReference>
<dbReference type="Pfam" id="PF07435">
    <property type="entry name" value="YycH"/>
    <property type="match status" value="1"/>
</dbReference>